<feature type="transmembrane region" description="Helical" evidence="1">
    <location>
        <begin position="47"/>
        <end position="66"/>
    </location>
</feature>
<keyword evidence="5" id="KW-1185">Reference proteome</keyword>
<dbReference type="Proteomes" id="UP000731519">
    <property type="component" value="Unassembled WGS sequence"/>
</dbReference>
<evidence type="ECO:0000256" key="1">
    <source>
        <dbReference type="SAM" id="Phobius"/>
    </source>
</evidence>
<proteinExistence type="predicted"/>
<protein>
    <submittedName>
        <fullName evidence="3">Uncharacterized protein</fullName>
    </submittedName>
</protein>
<evidence type="ECO:0000313" key="3">
    <source>
        <dbReference type="EMBL" id="OSY52630.1"/>
    </source>
</evidence>
<keyword evidence="1" id="KW-0472">Membrane</keyword>
<comment type="caution">
    <text evidence="3">The sequence shown here is derived from an EMBL/GenBank/DDBJ whole genome shotgun (WGS) entry which is preliminary data.</text>
</comment>
<dbReference type="EMBL" id="MIFZ01000153">
    <property type="protein sequence ID" value="OSY52630.1"/>
    <property type="molecule type" value="Genomic_DNA"/>
</dbReference>
<reference evidence="3 4" key="2">
    <citation type="submission" date="2016-09" db="EMBL/GenBank/DDBJ databases">
        <title>Streptomyces fradiae DSM40063, a candidate organism with high potential of specific P450 cytochromes.</title>
        <authorList>
            <person name="Grumaz C."/>
            <person name="Vainshtein Y."/>
            <person name="Kirstahler P."/>
            <person name="Sohn K."/>
        </authorList>
    </citation>
    <scope>NUCLEOTIDE SEQUENCE [LARGE SCALE GENOMIC DNA]</scope>
    <source>
        <strain evidence="3 4">DSM 40063</strain>
    </source>
</reference>
<dbReference type="EMBL" id="ASYR01000047">
    <property type="protein sequence ID" value="KAF0646787.1"/>
    <property type="molecule type" value="Genomic_DNA"/>
</dbReference>
<organism evidence="3 4">
    <name type="scientific">Streptomyces fradiae ATCC 10745 = DSM 40063</name>
    <dbReference type="NCBI Taxonomy" id="1319510"/>
    <lineage>
        <taxon>Bacteria</taxon>
        <taxon>Bacillati</taxon>
        <taxon>Actinomycetota</taxon>
        <taxon>Actinomycetes</taxon>
        <taxon>Kitasatosporales</taxon>
        <taxon>Streptomycetaceae</taxon>
        <taxon>Streptomyces</taxon>
    </lineage>
</organism>
<sequence length="67" mass="6784">MHLTQAELLLVALLMITLLAMGVGGAAMALARWEGLTVPAAISRGGTAFAGTMVLGASLAGLFLMLK</sequence>
<gene>
    <name evidence="3" type="ORF">BG846_01721</name>
    <name evidence="2" type="ORF">K701_27115</name>
</gene>
<accession>A0A1Y2NZ87</accession>
<evidence type="ECO:0000313" key="4">
    <source>
        <dbReference type="Proteomes" id="UP000194318"/>
    </source>
</evidence>
<reference evidence="2 5" key="1">
    <citation type="submission" date="2013-05" db="EMBL/GenBank/DDBJ databases">
        <title>Genome Sequence of Streptomyces fradiae.</title>
        <authorList>
            <person name="Kirby R."/>
        </authorList>
    </citation>
    <scope>NUCLEOTIDE SEQUENCE [LARGE SCALE GENOMIC DNA]</scope>
    <source>
        <strain evidence="2 5">ATCC 10745</strain>
    </source>
</reference>
<evidence type="ECO:0000313" key="5">
    <source>
        <dbReference type="Proteomes" id="UP000731519"/>
    </source>
</evidence>
<dbReference type="Proteomes" id="UP000194318">
    <property type="component" value="Unassembled WGS sequence"/>
</dbReference>
<dbReference type="AlphaFoldDB" id="A0A1Y2NZ87"/>
<evidence type="ECO:0000313" key="2">
    <source>
        <dbReference type="EMBL" id="KAF0646787.1"/>
    </source>
</evidence>
<keyword evidence="1" id="KW-1133">Transmembrane helix</keyword>
<name>A0A1Y2NZ87_STRFR</name>
<keyword evidence="1" id="KW-0812">Transmembrane</keyword>